<dbReference type="PRINTS" id="PR00078">
    <property type="entry name" value="G3PDHDRGNASE"/>
</dbReference>
<dbReference type="Proteomes" id="UP000219329">
    <property type="component" value="Unassembled WGS sequence"/>
</dbReference>
<comment type="caution">
    <text evidence="4">The sequence shown here is derived from an EMBL/GenBank/DDBJ whole genome shotgun (WGS) entry which is preliminary data.</text>
</comment>
<dbReference type="EMBL" id="NTJZ01000001">
    <property type="protein sequence ID" value="PDH35333.1"/>
    <property type="molecule type" value="Genomic_DNA"/>
</dbReference>
<evidence type="ECO:0000259" key="3">
    <source>
        <dbReference type="SMART" id="SM00846"/>
    </source>
</evidence>
<dbReference type="PANTHER" id="PTHR43454:SF1">
    <property type="entry name" value="GLYCERALDEHYDE 3-PHOSPHATE DEHYDROGENASE NAD(P) BINDING DOMAIN-CONTAINING PROTEIN"/>
    <property type="match status" value="1"/>
</dbReference>
<dbReference type="EC" id="1.2.1.12" evidence="4"/>
<comment type="similarity">
    <text evidence="2">Belongs to the glyceraldehyde-3-phosphate dehydrogenase family.</text>
</comment>
<evidence type="ECO:0000313" key="4">
    <source>
        <dbReference type="EMBL" id="PDH35333.1"/>
    </source>
</evidence>
<dbReference type="NCBIfam" id="NF006139">
    <property type="entry name" value="PRK08289.1"/>
    <property type="match status" value="1"/>
</dbReference>
<dbReference type="InterPro" id="IPR036291">
    <property type="entry name" value="NAD(P)-bd_dom_sf"/>
</dbReference>
<dbReference type="GO" id="GO:0004365">
    <property type="term" value="F:glyceraldehyde-3-phosphate dehydrogenase (NAD+) (phosphorylating) activity"/>
    <property type="evidence" value="ECO:0007669"/>
    <property type="project" value="UniProtKB-EC"/>
</dbReference>
<evidence type="ECO:0000313" key="5">
    <source>
        <dbReference type="Proteomes" id="UP000219329"/>
    </source>
</evidence>
<feature type="domain" description="Glyceraldehyde 3-phosphate dehydrogenase NAD(P) binding" evidence="3">
    <location>
        <begin position="136"/>
        <end position="297"/>
    </location>
</feature>
<accession>A0A2A5WG75</accession>
<dbReference type="SMART" id="SM00846">
    <property type="entry name" value="Gp_dh_N"/>
    <property type="match status" value="1"/>
</dbReference>
<dbReference type="PROSITE" id="PS00071">
    <property type="entry name" value="GAPDH"/>
    <property type="match status" value="1"/>
</dbReference>
<dbReference type="Pfam" id="PF02800">
    <property type="entry name" value="Gp_dh_C"/>
    <property type="match status" value="1"/>
</dbReference>
<dbReference type="GO" id="GO:0051287">
    <property type="term" value="F:NAD binding"/>
    <property type="evidence" value="ECO:0007669"/>
    <property type="project" value="InterPro"/>
</dbReference>
<dbReference type="InterPro" id="IPR020828">
    <property type="entry name" value="GlycerAld_3-P_DH_NAD(P)-bd"/>
</dbReference>
<dbReference type="InterPro" id="IPR020830">
    <property type="entry name" value="GlycerAld_3-P_DH_AS"/>
</dbReference>
<dbReference type="Gene3D" id="3.30.360.10">
    <property type="entry name" value="Dihydrodipicolinate Reductase, domain 2"/>
    <property type="match status" value="1"/>
</dbReference>
<gene>
    <name evidence="4" type="ORF">CNF02_01050</name>
</gene>
<dbReference type="InterPro" id="IPR020831">
    <property type="entry name" value="GlycerAld/Erythrose_P_DH"/>
</dbReference>
<protein>
    <submittedName>
        <fullName evidence="4">Glyceraldehyde-3-phosphate dehydrogenase</fullName>
        <ecNumber evidence="4">1.2.1.12</ecNumber>
    </submittedName>
</protein>
<proteinExistence type="inferred from homology"/>
<reference evidence="4 5" key="1">
    <citation type="submission" date="2017-08" db="EMBL/GenBank/DDBJ databases">
        <title>Fine stratification of microbial communities through a metagenomic profile of the photic zone.</title>
        <authorList>
            <person name="Haro-Moreno J.M."/>
            <person name="Lopez-Perez M."/>
            <person name="De La Torre J."/>
            <person name="Picazo A."/>
            <person name="Camacho A."/>
            <person name="Rodriguez-Valera F."/>
        </authorList>
    </citation>
    <scope>NUCLEOTIDE SEQUENCE [LARGE SCALE GENOMIC DNA]</scope>
    <source>
        <strain evidence="4">MED-G28</strain>
    </source>
</reference>
<dbReference type="PANTHER" id="PTHR43454">
    <property type="entry name" value="GLYCERALDEHYDE-3-PHOSPHATE DEHYDROGENASE"/>
    <property type="match status" value="1"/>
</dbReference>
<dbReference type="SUPFAM" id="SSF55347">
    <property type="entry name" value="Glyceraldehyde-3-phosphate dehydrogenase-like, C-terminal domain"/>
    <property type="match status" value="1"/>
</dbReference>
<keyword evidence="1 4" id="KW-0560">Oxidoreductase</keyword>
<evidence type="ECO:0000256" key="1">
    <source>
        <dbReference type="ARBA" id="ARBA00023002"/>
    </source>
</evidence>
<evidence type="ECO:0000256" key="2">
    <source>
        <dbReference type="RuleBase" id="RU000397"/>
    </source>
</evidence>
<dbReference type="Gene3D" id="3.40.50.720">
    <property type="entry name" value="NAD(P)-binding Rossmann-like Domain"/>
    <property type="match status" value="1"/>
</dbReference>
<sequence>MERPSVEDYFADWKQREALVQEMIPVIGRLFSQRNVGIYIYGRPLHNRSVTFIMKSHRFVRQVERNEMSEFETHPVLIAMAKLDLWNAQIDLGKLTVSYMGHLDEQGEGASSVDDFVRQEMTYLDGVNEKPIEKSQDIVLYGFGRIGRLMARLLIERTSTGDVMRLRAIVIRPGEEGDLDKRASLFASDSVHGAFQGTLRVDEESKCLVANGNVIQVIYANSPEEVNYNDYDIDDALVIDNTGQWRDEEGLSLHLKSKGAAKVILTAPGKGSLKNIVYGINDDQMSPDDKIITAASCTTNAIAPVLKVVNDKFGIEHGHVETVHAYTNDQNLIDNYHKGSRRGRSAALNMVLTETGAAKAVVKAIPELEGKLTGNAVRVPIPNVSMAIMNLSLSMPTSKVELNEFLRDIALHSNLQNQISYTQSPDAVSSDFVGTREAGIVDANATIVRDNHCVLYLWYDNEFGYCCQVARMVYKMAGVKFQVYPQDE</sequence>
<name>A0A2A5WG75_9GAMM</name>
<dbReference type="Pfam" id="PF00044">
    <property type="entry name" value="Gp_dh_N"/>
    <property type="match status" value="1"/>
</dbReference>
<dbReference type="CDD" id="cd05214">
    <property type="entry name" value="GAPDH_I_N"/>
    <property type="match status" value="1"/>
</dbReference>
<dbReference type="InterPro" id="IPR020829">
    <property type="entry name" value="GlycerAld_3-P_DH_cat"/>
</dbReference>
<dbReference type="SUPFAM" id="SSF51735">
    <property type="entry name" value="NAD(P)-binding Rossmann-fold domains"/>
    <property type="match status" value="1"/>
</dbReference>
<organism evidence="4 5">
    <name type="scientific">OM182 bacterium MED-G28</name>
    <dbReference type="NCBI Taxonomy" id="1986256"/>
    <lineage>
        <taxon>Bacteria</taxon>
        <taxon>Pseudomonadati</taxon>
        <taxon>Pseudomonadota</taxon>
        <taxon>Gammaproteobacteria</taxon>
        <taxon>OMG group</taxon>
        <taxon>OM182 clade</taxon>
    </lineage>
</organism>
<dbReference type="AlphaFoldDB" id="A0A2A5WG75"/>
<dbReference type="CDD" id="cd18126">
    <property type="entry name" value="GAPDH_I_C"/>
    <property type="match status" value="1"/>
</dbReference>